<comment type="caution">
    <text evidence="3">The sequence shown here is derived from an EMBL/GenBank/DDBJ whole genome shotgun (WGS) entry which is preliminary data.</text>
</comment>
<evidence type="ECO:0000256" key="1">
    <source>
        <dbReference type="SAM" id="MobiDB-lite"/>
    </source>
</evidence>
<reference evidence="3" key="1">
    <citation type="journal article" date="2023" name="Mol. Phylogenet. Evol.">
        <title>Genome-scale phylogeny and comparative genomics of the fungal order Sordariales.</title>
        <authorList>
            <person name="Hensen N."/>
            <person name="Bonometti L."/>
            <person name="Westerberg I."/>
            <person name="Brannstrom I.O."/>
            <person name="Guillou S."/>
            <person name="Cros-Aarteil S."/>
            <person name="Calhoun S."/>
            <person name="Haridas S."/>
            <person name="Kuo A."/>
            <person name="Mondo S."/>
            <person name="Pangilinan J."/>
            <person name="Riley R."/>
            <person name="LaButti K."/>
            <person name="Andreopoulos B."/>
            <person name="Lipzen A."/>
            <person name="Chen C."/>
            <person name="Yan M."/>
            <person name="Daum C."/>
            <person name="Ng V."/>
            <person name="Clum A."/>
            <person name="Steindorff A."/>
            <person name="Ohm R.A."/>
            <person name="Martin F."/>
            <person name="Silar P."/>
            <person name="Natvig D.O."/>
            <person name="Lalanne C."/>
            <person name="Gautier V."/>
            <person name="Ament-Velasquez S.L."/>
            <person name="Kruys A."/>
            <person name="Hutchinson M.I."/>
            <person name="Powell A.J."/>
            <person name="Barry K."/>
            <person name="Miller A.N."/>
            <person name="Grigoriev I.V."/>
            <person name="Debuchy R."/>
            <person name="Gladieux P."/>
            <person name="Hiltunen Thoren M."/>
            <person name="Johannesson H."/>
        </authorList>
    </citation>
    <scope>NUCLEOTIDE SEQUENCE</scope>
    <source>
        <strain evidence="3">PSN243</strain>
    </source>
</reference>
<dbReference type="Pfam" id="PF06985">
    <property type="entry name" value="HET"/>
    <property type="match status" value="1"/>
</dbReference>
<evidence type="ECO:0000313" key="3">
    <source>
        <dbReference type="EMBL" id="KAK4442000.1"/>
    </source>
</evidence>
<dbReference type="InterPro" id="IPR052895">
    <property type="entry name" value="HetReg/Transcr_Mod"/>
</dbReference>
<reference evidence="3" key="2">
    <citation type="submission" date="2023-05" db="EMBL/GenBank/DDBJ databases">
        <authorList>
            <consortium name="Lawrence Berkeley National Laboratory"/>
            <person name="Steindorff A."/>
            <person name="Hensen N."/>
            <person name="Bonometti L."/>
            <person name="Westerberg I."/>
            <person name="Brannstrom I.O."/>
            <person name="Guillou S."/>
            <person name="Cros-Aarteil S."/>
            <person name="Calhoun S."/>
            <person name="Haridas S."/>
            <person name="Kuo A."/>
            <person name="Mondo S."/>
            <person name="Pangilinan J."/>
            <person name="Riley R."/>
            <person name="Labutti K."/>
            <person name="Andreopoulos B."/>
            <person name="Lipzen A."/>
            <person name="Chen C."/>
            <person name="Yanf M."/>
            <person name="Daum C."/>
            <person name="Ng V."/>
            <person name="Clum A."/>
            <person name="Ohm R."/>
            <person name="Martin F."/>
            <person name="Silar P."/>
            <person name="Natvig D."/>
            <person name="Lalanne C."/>
            <person name="Gautier V."/>
            <person name="Ament-Velasquez S.L."/>
            <person name="Kruys A."/>
            <person name="Hutchinson M.I."/>
            <person name="Powell A.J."/>
            <person name="Barry K."/>
            <person name="Miller A.N."/>
            <person name="Grigoriev I.V."/>
            <person name="Debuchy R."/>
            <person name="Gladieux P."/>
            <person name="Thoren M.H."/>
            <person name="Johannesson H."/>
        </authorList>
    </citation>
    <scope>NUCLEOTIDE SEQUENCE</scope>
    <source>
        <strain evidence="3">PSN243</strain>
    </source>
</reference>
<name>A0AAV9FYU7_9PEZI</name>
<dbReference type="Proteomes" id="UP001321760">
    <property type="component" value="Unassembled WGS sequence"/>
</dbReference>
<sequence>MERIDATMRTGSTRRRIKALFRSLAKRGKEPDQLSPAETTGGSRTLDAASASSPSAQLYDHLPEGRHIRLLQIIYRTAQGQESLAKIPEISSTLTTFAIDKAPPFWALSYTWGPPRHIIPETVGADETEPRAECSTVGSRIIECNGRRLGVGQNLFDFLCEAQRRGLFVSQQSTAKAKTIRSREPFGHDVGNGRSAYLWVDALCIDQENVAERSHQVNLMAAIYKAAARVVVWLGPLEPDGAVVDIFDKVIPPLFRAWEKEPRQFFRNKNITLLDPELNEYLGETERQLWQTGFVSLVAFFVESRWFGRGWVAQEVLGLPTSQVAMLAGSQTFMFGQVVDLFDVLFDAFAAVDSARAWVSRERRHSMELWSTTNCYPQLRLTNTMQYFFRIQPWKVLDAPDAILVLFLRMTVPEFSDRRDHIYGCLGLIALVLGRPLQHSLLTPDYSLTARQVLTRAATWYYQNAKELDIVFSALTYHARQRCQYDNGLPSWVPDFAQRSYFLRTGMNPVSETSYRYKPRFNATLKLSRDEHICDIDGDALLLRGARIDVIEDGADVAWLREQQIERTREVLDHVLWVLDYIFEDGPYPRKRSQSREEAVIRTWTATPDNDPVTAYTIRSGREWFTCWIALCMTRPSKTTSQKWKLLDSKLASLGTRESLPTLADLREHNEAMGSTTPSTLKAYEKFKKHPYNQRPGVAWGRSLYTTKGGYLILTTIQAVPGDEIWLIRGCRTPVVLRKSSERDGYFILGQAYVNGIMNGEALTDEVEKSVSTICLV</sequence>
<dbReference type="AlphaFoldDB" id="A0AAV9FYU7"/>
<dbReference type="InterPro" id="IPR010730">
    <property type="entry name" value="HET"/>
</dbReference>
<feature type="region of interest" description="Disordered" evidence="1">
    <location>
        <begin position="27"/>
        <end position="58"/>
    </location>
</feature>
<dbReference type="EMBL" id="MU866040">
    <property type="protein sequence ID" value="KAK4442000.1"/>
    <property type="molecule type" value="Genomic_DNA"/>
</dbReference>
<evidence type="ECO:0000313" key="4">
    <source>
        <dbReference type="Proteomes" id="UP001321760"/>
    </source>
</evidence>
<protein>
    <submittedName>
        <fullName evidence="3">Heterokaryon incompatibility protein-domain-containing protein</fullName>
    </submittedName>
</protein>
<accession>A0AAV9FYU7</accession>
<keyword evidence="4" id="KW-1185">Reference proteome</keyword>
<dbReference type="Pfam" id="PF26639">
    <property type="entry name" value="Het-6_barrel"/>
    <property type="match status" value="1"/>
</dbReference>
<gene>
    <name evidence="3" type="ORF">QBC34DRAFT_364504</name>
</gene>
<organism evidence="3 4">
    <name type="scientific">Podospora aff. communis PSN243</name>
    <dbReference type="NCBI Taxonomy" id="3040156"/>
    <lineage>
        <taxon>Eukaryota</taxon>
        <taxon>Fungi</taxon>
        <taxon>Dikarya</taxon>
        <taxon>Ascomycota</taxon>
        <taxon>Pezizomycotina</taxon>
        <taxon>Sordariomycetes</taxon>
        <taxon>Sordariomycetidae</taxon>
        <taxon>Sordariales</taxon>
        <taxon>Podosporaceae</taxon>
        <taxon>Podospora</taxon>
    </lineage>
</organism>
<dbReference type="PANTHER" id="PTHR24148">
    <property type="entry name" value="ANKYRIN REPEAT DOMAIN-CONTAINING PROTEIN 39 HOMOLOG-RELATED"/>
    <property type="match status" value="1"/>
</dbReference>
<proteinExistence type="predicted"/>
<dbReference type="PANTHER" id="PTHR24148:SF73">
    <property type="entry name" value="HET DOMAIN PROTEIN (AFU_ORTHOLOGUE AFUA_8G01020)"/>
    <property type="match status" value="1"/>
</dbReference>
<evidence type="ECO:0000259" key="2">
    <source>
        <dbReference type="Pfam" id="PF06985"/>
    </source>
</evidence>
<feature type="domain" description="Heterokaryon incompatibility" evidence="2">
    <location>
        <begin position="195"/>
        <end position="315"/>
    </location>
</feature>